<organism evidence="2">
    <name type="scientific">Caenorhabditis remanei</name>
    <name type="common">Caenorhabditis vulgaris</name>
    <dbReference type="NCBI Taxonomy" id="31234"/>
    <lineage>
        <taxon>Eukaryota</taxon>
        <taxon>Metazoa</taxon>
        <taxon>Ecdysozoa</taxon>
        <taxon>Nematoda</taxon>
        <taxon>Chromadorea</taxon>
        <taxon>Rhabditida</taxon>
        <taxon>Rhabditina</taxon>
        <taxon>Rhabditomorpha</taxon>
        <taxon>Rhabditoidea</taxon>
        <taxon>Rhabditidae</taxon>
        <taxon>Peloderinae</taxon>
        <taxon>Caenorhabditis</taxon>
    </lineage>
</organism>
<accession>E3NJ96</accession>
<evidence type="ECO:0000313" key="2">
    <source>
        <dbReference type="Proteomes" id="UP000008281"/>
    </source>
</evidence>
<dbReference type="EMBL" id="DS268731">
    <property type="protein sequence ID" value="EFP00556.1"/>
    <property type="molecule type" value="Genomic_DNA"/>
</dbReference>
<reference evidence="1" key="1">
    <citation type="submission" date="2007-07" db="EMBL/GenBank/DDBJ databases">
        <title>PCAP assembly of the Caenorhabditis remanei genome.</title>
        <authorList>
            <consortium name="The Caenorhabditis remanei Sequencing Consortium"/>
            <person name="Wilson R.K."/>
        </authorList>
    </citation>
    <scope>NUCLEOTIDE SEQUENCE [LARGE SCALE GENOMIC DNA]</scope>
    <source>
        <strain evidence="1">PB4641</strain>
    </source>
</reference>
<keyword evidence="2" id="KW-1185">Reference proteome</keyword>
<sequence length="299" mass="34248">MPLDGQVLLTRCSLKTKYLVNACKSYELILGVTIGARDSYIHYALLRGRDGVRMSGIYRSTDLLLDSNYENCSIAEKGVKQTLDIIDVFSDSLDAKVVNLELNSDCIEDQMPMIIDRVRKQQPLLKQLIFNAFNPSENIRKLVMHSIKTDELLIDIAFNCDYFSKNSINCERLMMERRNEWFKLSSTTAPKIILCKAKWTEQQANVSLKEWVRGDHPNLLTFTVDVIDPFSPELMIDGLEMLNAEEWKNCEQESFSGGSGHIINEYYIRNVNGTVAAFCIRVRPLGEDQSYLRFAVLKH</sequence>
<dbReference type="Proteomes" id="UP000008281">
    <property type="component" value="Unassembled WGS sequence"/>
</dbReference>
<proteinExistence type="predicted"/>
<gene>
    <name evidence="1" type="ORF">CRE_27907</name>
</gene>
<dbReference type="InParanoid" id="E3NJ96"/>
<evidence type="ECO:0000313" key="1">
    <source>
        <dbReference type="EMBL" id="EFP00556.1"/>
    </source>
</evidence>
<dbReference type="AlphaFoldDB" id="E3NJ96"/>
<name>E3NJ96_CAERE</name>
<dbReference type="HOGENOM" id="CLU_931391_0_0_1"/>
<protein>
    <submittedName>
        <fullName evidence="1">Uncharacterized protein</fullName>
    </submittedName>
</protein>